<evidence type="ECO:0000313" key="3">
    <source>
        <dbReference type="EMBL" id="GGD55101.1"/>
    </source>
</evidence>
<keyword evidence="4" id="KW-1185">Reference proteome</keyword>
<feature type="chain" id="PRO_5037274022" evidence="2">
    <location>
        <begin position="24"/>
        <end position="223"/>
    </location>
</feature>
<dbReference type="RefSeq" id="WP_066772199.1">
    <property type="nucleotide sequence ID" value="NZ_BMIP01000001.1"/>
</dbReference>
<organism evidence="3 4">
    <name type="scientific">Croceicoccus mobilis</name>
    <dbReference type="NCBI Taxonomy" id="1703339"/>
    <lineage>
        <taxon>Bacteria</taxon>
        <taxon>Pseudomonadati</taxon>
        <taxon>Pseudomonadota</taxon>
        <taxon>Alphaproteobacteria</taxon>
        <taxon>Sphingomonadales</taxon>
        <taxon>Erythrobacteraceae</taxon>
        <taxon>Croceicoccus</taxon>
    </lineage>
</organism>
<comment type="caution">
    <text evidence="3">The sequence shown here is derived from an EMBL/GenBank/DDBJ whole genome shotgun (WGS) entry which is preliminary data.</text>
</comment>
<feature type="compositionally biased region" description="Pro residues" evidence="1">
    <location>
        <begin position="195"/>
        <end position="207"/>
    </location>
</feature>
<sequence>MTLRHTLGAVALAAFALAAPAHAQEVDGNVRAEDIPLQPLRDLNIDQKDIPPLLVDIANHPYSSGGLVTCGDIEQAIADIDALVGPDVDTLNESTDLQKGANSVGRIAGNFVGGLIPFRGIVREISGANAHRRELRAMVAAALIRRGFLKGLGLQRECPWPARPAEVMIDFDDEDAARAAPPPEKTAGTEVEAPAPDPVPAPASAPPPEEKRFVSQPVVQGED</sequence>
<name>A0A917DN79_9SPHN</name>
<feature type="signal peptide" evidence="2">
    <location>
        <begin position="1"/>
        <end position="23"/>
    </location>
</feature>
<evidence type="ECO:0000256" key="2">
    <source>
        <dbReference type="SAM" id="SignalP"/>
    </source>
</evidence>
<dbReference type="OrthoDB" id="7211066at2"/>
<feature type="region of interest" description="Disordered" evidence="1">
    <location>
        <begin position="172"/>
        <end position="223"/>
    </location>
</feature>
<dbReference type="Proteomes" id="UP000612349">
    <property type="component" value="Unassembled WGS sequence"/>
</dbReference>
<proteinExistence type="predicted"/>
<evidence type="ECO:0000313" key="4">
    <source>
        <dbReference type="Proteomes" id="UP000612349"/>
    </source>
</evidence>
<reference evidence="3" key="2">
    <citation type="submission" date="2020-09" db="EMBL/GenBank/DDBJ databases">
        <authorList>
            <person name="Sun Q."/>
            <person name="Zhou Y."/>
        </authorList>
    </citation>
    <scope>NUCLEOTIDE SEQUENCE</scope>
    <source>
        <strain evidence="3">CGMCC 1.15360</strain>
    </source>
</reference>
<evidence type="ECO:0000256" key="1">
    <source>
        <dbReference type="SAM" id="MobiDB-lite"/>
    </source>
</evidence>
<keyword evidence="2" id="KW-0732">Signal</keyword>
<protein>
    <submittedName>
        <fullName evidence="3">Uncharacterized protein</fullName>
    </submittedName>
</protein>
<accession>A0A917DN79</accession>
<gene>
    <name evidence="3" type="ORF">GCM10010990_00280</name>
</gene>
<dbReference type="AlphaFoldDB" id="A0A917DN79"/>
<dbReference type="EMBL" id="BMIP01000001">
    <property type="protein sequence ID" value="GGD55101.1"/>
    <property type="molecule type" value="Genomic_DNA"/>
</dbReference>
<reference evidence="3" key="1">
    <citation type="journal article" date="2014" name="Int. J. Syst. Evol. Microbiol.">
        <title>Complete genome sequence of Corynebacterium casei LMG S-19264T (=DSM 44701T), isolated from a smear-ripened cheese.</title>
        <authorList>
            <consortium name="US DOE Joint Genome Institute (JGI-PGF)"/>
            <person name="Walter F."/>
            <person name="Albersmeier A."/>
            <person name="Kalinowski J."/>
            <person name="Ruckert C."/>
        </authorList>
    </citation>
    <scope>NUCLEOTIDE SEQUENCE</scope>
    <source>
        <strain evidence="3">CGMCC 1.15360</strain>
    </source>
</reference>